<proteinExistence type="predicted"/>
<dbReference type="InterPro" id="IPR025326">
    <property type="entry name" value="DUF4232"/>
</dbReference>
<feature type="domain" description="DUF4232" evidence="2">
    <location>
        <begin position="1"/>
        <end position="113"/>
    </location>
</feature>
<dbReference type="EMBL" id="CP014859">
    <property type="protein sequence ID" value="AOS63484.1"/>
    <property type="molecule type" value="Genomic_DNA"/>
</dbReference>
<dbReference type="Proteomes" id="UP000095210">
    <property type="component" value="Chromosome"/>
</dbReference>
<keyword evidence="4" id="KW-1185">Reference proteome</keyword>
<evidence type="ECO:0000313" key="3">
    <source>
        <dbReference type="EMBL" id="AOS63484.1"/>
    </source>
</evidence>
<reference evidence="4" key="1">
    <citation type="submission" date="2016-03" db="EMBL/GenBank/DDBJ databases">
        <title>Complete genome sequence of the type strain Actinoalloteichus hymeniacidonis DSM 45092.</title>
        <authorList>
            <person name="Schaffert L."/>
            <person name="Albersmeier A."/>
            <person name="Winkler A."/>
            <person name="Kalinowski J."/>
            <person name="Zotchev S."/>
            <person name="Ruckert C."/>
        </authorList>
    </citation>
    <scope>NUCLEOTIDE SEQUENCE [LARGE SCALE GENOMIC DNA]</scope>
    <source>
        <strain evidence="4">HPA177(T) (DSM 45092(T))</strain>
    </source>
</reference>
<feature type="region of interest" description="Disordered" evidence="1">
    <location>
        <begin position="85"/>
        <end position="118"/>
    </location>
</feature>
<name>A0AAC9HQ79_9PSEU</name>
<protein>
    <submittedName>
        <fullName evidence="3">DUF4232 family protein</fullName>
    </submittedName>
</protein>
<evidence type="ECO:0000259" key="2">
    <source>
        <dbReference type="Pfam" id="PF14016"/>
    </source>
</evidence>
<sequence>MPLDLINCGTGPFEVAGYPSLRVLDEDGQVLPITITNGASPMEDPGPQPIVIEPGEMARAVTYWRNTVGDGGPVALTGTALEVRARPGDEPQPVTSDGPIDLGSTGTLDVTAWEPYSG</sequence>
<organism evidence="3 4">
    <name type="scientific">Actinoalloteichus hymeniacidonis</name>
    <dbReference type="NCBI Taxonomy" id="340345"/>
    <lineage>
        <taxon>Bacteria</taxon>
        <taxon>Bacillati</taxon>
        <taxon>Actinomycetota</taxon>
        <taxon>Actinomycetes</taxon>
        <taxon>Pseudonocardiales</taxon>
        <taxon>Pseudonocardiaceae</taxon>
        <taxon>Actinoalloteichus</taxon>
    </lineage>
</organism>
<accession>A0AAC9HQ79</accession>
<evidence type="ECO:0000256" key="1">
    <source>
        <dbReference type="SAM" id="MobiDB-lite"/>
    </source>
</evidence>
<dbReference type="Pfam" id="PF14016">
    <property type="entry name" value="DUF4232"/>
    <property type="match status" value="1"/>
</dbReference>
<gene>
    <name evidence="3" type="ORF">TL08_13350</name>
</gene>
<dbReference type="AlphaFoldDB" id="A0AAC9HQ79"/>
<evidence type="ECO:0000313" key="4">
    <source>
        <dbReference type="Proteomes" id="UP000095210"/>
    </source>
</evidence>
<dbReference type="KEGG" id="ahm:TL08_13350"/>